<proteinExistence type="predicted"/>
<sequence>MALEQDIAKLIEASNDLTTVVDNKIVDIDAKVASKSAEVDSLIASTNNKVDSKLNQLSVIGDGGYGSRAINVANFFTNDTGATHLHFKLPFKADADHAMFHLHIKGYAYGEGKAVDATMVGYCYKAVENVINVDVVGTHAPHVYKGADGYIYGRLSFSNQYYLTISVDTMRVGNGRLYKHGDIEIIRSELETL</sequence>
<name>A0A1S1NBP1_9GAMM</name>
<evidence type="ECO:0000313" key="1">
    <source>
        <dbReference type="EMBL" id="OHU96834.1"/>
    </source>
</evidence>
<dbReference type="AlphaFoldDB" id="A0A1S1NBP1"/>
<protein>
    <submittedName>
        <fullName evidence="1">Uncharacterized protein</fullName>
    </submittedName>
</protein>
<keyword evidence="2" id="KW-1185">Reference proteome</keyword>
<evidence type="ECO:0000313" key="2">
    <source>
        <dbReference type="Proteomes" id="UP000180253"/>
    </source>
</evidence>
<accession>A0A1S1NBP1</accession>
<organism evidence="1 2">
    <name type="scientific">Pseudoalteromonas byunsanensis</name>
    <dbReference type="NCBI Taxonomy" id="327939"/>
    <lineage>
        <taxon>Bacteria</taxon>
        <taxon>Pseudomonadati</taxon>
        <taxon>Pseudomonadota</taxon>
        <taxon>Gammaproteobacteria</taxon>
        <taxon>Alteromonadales</taxon>
        <taxon>Pseudoalteromonadaceae</taxon>
        <taxon>Pseudoalteromonas</taxon>
    </lineage>
</organism>
<comment type="caution">
    <text evidence="1">The sequence shown here is derived from an EMBL/GenBank/DDBJ whole genome shotgun (WGS) entry which is preliminary data.</text>
</comment>
<gene>
    <name evidence="1" type="ORF">BIW53_05800</name>
</gene>
<reference evidence="1 2" key="1">
    <citation type="submission" date="2016-10" db="EMBL/GenBank/DDBJ databases">
        <title>Pseudoalteromonas amylolytica sp. nov., isolated from the surface seawater.</title>
        <authorList>
            <person name="Wu Y.-H."/>
            <person name="Cheng H."/>
            <person name="Jin X.-B."/>
            <person name="Wang C.-S."/>
            <person name="Xu X.-W."/>
        </authorList>
    </citation>
    <scope>NUCLEOTIDE SEQUENCE [LARGE SCALE GENOMIC DNA]</scope>
    <source>
        <strain evidence="1 2">JCM 12483</strain>
    </source>
</reference>
<dbReference type="EMBL" id="MNAN01000026">
    <property type="protein sequence ID" value="OHU96834.1"/>
    <property type="molecule type" value="Genomic_DNA"/>
</dbReference>
<dbReference type="Proteomes" id="UP000180253">
    <property type="component" value="Unassembled WGS sequence"/>
</dbReference>
<dbReference type="STRING" id="327939.BIW53_05800"/>
<dbReference type="RefSeq" id="WP_070990917.1">
    <property type="nucleotide sequence ID" value="NZ_CBCSHD010000001.1"/>
</dbReference>
<dbReference type="OrthoDB" id="5830125at2"/>